<keyword evidence="3" id="KW-0343">GTPase activation</keyword>
<sequence>MGSSGHSTHLTDSYIEICTGMGVQPVPEYLASLQMGSRICKLAAFQSEEQLYATVSVLPYASFEELDFSSLKLTLEGWCTLLEACSKSRSLQVLSLKGCELGALGEEAQEKLARCIGACKLVVLDVSQNQLGDSFALTFSEQVSGGDSLTVLDLSENAITDDGLTVLAGVLEVDGLSCPLKQLDLSFNRLQDRGCCALASLLSQVPLLALELEGNEIGDTGCLALAASLKGALCLQRLNLNHNKFSGQALGAVADALRVNAGTLQELAVAGATGSEDGLGRLLLAACNSKHLQLLDIRGLPIRGAGLDALCQLLASSAPLITMRLDVATKEAAETVAHALPRNSSLLHLMMGGPVPEHVLSFVAASLSSNTLSKLQQQQQQASGGGSATSSPLRAPPTQQQQQTLWSPDRRPASVGPGGSRSSPGSTRSRTPNSSRGGAGRQTPPRPASAGLLNSSGNFSGSMRSLVRTTTQQARQLATVDPTGLSGLAGGGVNSKAAEVFRRHDSDGSGYLDAEEMCGALSDLGMLEGMKARQLGKFLSNVIREADVDKDGRVSLEEFIKYYERLARYYTEAARQGRIVARRKAPAVPIDAPSNDHLKRVFRSYCKLRVGQGRQVGASVQHINAAQFNQMCRDAGLLEPHGPLSQCAVDIVFTRCKPPGSRRLSFKEFLEAVASVSEEACCSFDDVTQALEVISYSSPPLSPVQGSPGGLLGDFNAAGAGLLASAIARGSLTASSYAPRISDMTAAGTKVGPLLPGRLSSAAPSVASHDSTLQWGSGGGGPAAAAEAPAGTESPRCTSPAAFKSARISSALAAAASAAGSGHAAAGARLPGAAAAGQQQGRQGSDAVQGRDAVQNPLYEDADGAKAKAMLEARVKALESKVATRQQGSAAAGAAAGDAIAAGEAETGDLASRLLLIEMSVAEQEQQLSAVVGQQEALKEVVTRLAATLEGTNQAAANADVQELTKQVLALSKELAQLKAAAAVKADTDALADKLQDLAQKTEDRQARAETAIYQVARQVDVLDARLRDEQESSLKALEALLANASPAK</sequence>
<dbReference type="Pfam" id="PF13499">
    <property type="entry name" value="EF-hand_7"/>
    <property type="match status" value="1"/>
</dbReference>
<dbReference type="Gene3D" id="1.10.238.10">
    <property type="entry name" value="EF-hand"/>
    <property type="match status" value="2"/>
</dbReference>
<evidence type="ECO:0000256" key="6">
    <source>
        <dbReference type="ARBA" id="ARBA00022837"/>
    </source>
</evidence>
<dbReference type="InterPro" id="IPR027038">
    <property type="entry name" value="RanGap"/>
</dbReference>
<dbReference type="PANTHER" id="PTHR24113:SF12">
    <property type="entry name" value="RAN GTPASE-ACTIVATING PROTEIN 1"/>
    <property type="match status" value="1"/>
</dbReference>
<reference evidence="10 11" key="1">
    <citation type="submission" date="2023-05" db="EMBL/GenBank/DDBJ databases">
        <title>A 100% complete, gapless, phased diploid assembly of the Scenedesmus obliquus UTEX 3031 genome.</title>
        <authorList>
            <person name="Biondi T.C."/>
            <person name="Hanschen E.R."/>
            <person name="Kwon T."/>
            <person name="Eng W."/>
            <person name="Kruse C.P.S."/>
            <person name="Koehler S.I."/>
            <person name="Kunde Y."/>
            <person name="Gleasner C.D."/>
            <person name="You Mak K.T."/>
            <person name="Polle J."/>
            <person name="Hovde B.T."/>
            <person name="Starkenburg S.R."/>
        </authorList>
    </citation>
    <scope>NUCLEOTIDE SEQUENCE [LARGE SCALE GENOMIC DNA]</scope>
    <source>
        <strain evidence="10 11">DOE0152z</strain>
    </source>
</reference>
<dbReference type="PANTHER" id="PTHR24113">
    <property type="entry name" value="RAN GTPASE-ACTIVATING PROTEIN 1"/>
    <property type="match status" value="1"/>
</dbReference>
<organism evidence="10 11">
    <name type="scientific">Tetradesmus obliquus</name>
    <name type="common">Green alga</name>
    <name type="synonym">Acutodesmus obliquus</name>
    <dbReference type="NCBI Taxonomy" id="3088"/>
    <lineage>
        <taxon>Eukaryota</taxon>
        <taxon>Viridiplantae</taxon>
        <taxon>Chlorophyta</taxon>
        <taxon>core chlorophytes</taxon>
        <taxon>Chlorophyceae</taxon>
        <taxon>CS clade</taxon>
        <taxon>Sphaeropleales</taxon>
        <taxon>Scenedesmaceae</taxon>
        <taxon>Tetradesmus</taxon>
    </lineage>
</organism>
<dbReference type="PROSITE" id="PS00018">
    <property type="entry name" value="EF_HAND_1"/>
    <property type="match status" value="2"/>
</dbReference>
<feature type="compositionally biased region" description="Low complexity" evidence="8">
    <location>
        <begin position="420"/>
        <end position="436"/>
    </location>
</feature>
<dbReference type="Pfam" id="PF13516">
    <property type="entry name" value="LRR_6"/>
    <property type="match status" value="3"/>
</dbReference>
<feature type="region of interest" description="Disordered" evidence="8">
    <location>
        <begin position="831"/>
        <end position="850"/>
    </location>
</feature>
<feature type="region of interest" description="Disordered" evidence="8">
    <location>
        <begin position="760"/>
        <end position="799"/>
    </location>
</feature>
<keyword evidence="4" id="KW-0433">Leucine-rich repeat</keyword>
<dbReference type="Gene3D" id="3.80.10.10">
    <property type="entry name" value="Ribonuclease Inhibitor"/>
    <property type="match status" value="2"/>
</dbReference>
<dbReference type="SUPFAM" id="SSF52047">
    <property type="entry name" value="RNI-like"/>
    <property type="match status" value="1"/>
</dbReference>
<feature type="compositionally biased region" description="Low complexity" evidence="8">
    <location>
        <begin position="783"/>
        <end position="795"/>
    </location>
</feature>
<dbReference type="Pfam" id="PF05517">
    <property type="entry name" value="p25-alpha"/>
    <property type="match status" value="1"/>
</dbReference>
<name>A0ABY8TLG6_TETOB</name>
<comment type="similarity">
    <text evidence="2">Belongs to the TPPP family.</text>
</comment>
<feature type="compositionally biased region" description="Low complexity" evidence="8">
    <location>
        <begin position="449"/>
        <end position="470"/>
    </location>
</feature>
<evidence type="ECO:0000256" key="3">
    <source>
        <dbReference type="ARBA" id="ARBA00022468"/>
    </source>
</evidence>
<dbReference type="InterPro" id="IPR011992">
    <property type="entry name" value="EF-hand-dom_pair"/>
</dbReference>
<keyword evidence="7" id="KW-0175">Coiled coil</keyword>
<dbReference type="InterPro" id="IPR002048">
    <property type="entry name" value="EF_hand_dom"/>
</dbReference>
<dbReference type="SMART" id="SM00054">
    <property type="entry name" value="EFh"/>
    <property type="match status" value="2"/>
</dbReference>
<dbReference type="InterPro" id="IPR032675">
    <property type="entry name" value="LRR_dom_sf"/>
</dbReference>
<evidence type="ECO:0000256" key="1">
    <source>
        <dbReference type="ARBA" id="ARBA00004430"/>
    </source>
</evidence>
<dbReference type="InterPro" id="IPR018247">
    <property type="entry name" value="EF_Hand_1_Ca_BS"/>
</dbReference>
<evidence type="ECO:0000256" key="7">
    <source>
        <dbReference type="SAM" id="Coils"/>
    </source>
</evidence>
<evidence type="ECO:0000256" key="4">
    <source>
        <dbReference type="ARBA" id="ARBA00022614"/>
    </source>
</evidence>
<dbReference type="PROSITE" id="PS50222">
    <property type="entry name" value="EF_HAND_2"/>
    <property type="match status" value="2"/>
</dbReference>
<dbReference type="Proteomes" id="UP001244341">
    <property type="component" value="Chromosome 1b"/>
</dbReference>
<protein>
    <recommendedName>
        <fullName evidence="9">EF-hand domain-containing protein</fullName>
    </recommendedName>
</protein>
<feature type="region of interest" description="Disordered" evidence="8">
    <location>
        <begin position="374"/>
        <end position="470"/>
    </location>
</feature>
<dbReference type="InterPro" id="IPR008907">
    <property type="entry name" value="TPP/p25"/>
</dbReference>
<dbReference type="EMBL" id="CP126208">
    <property type="protein sequence ID" value="WIA09257.1"/>
    <property type="molecule type" value="Genomic_DNA"/>
</dbReference>
<dbReference type="PROSITE" id="PS51450">
    <property type="entry name" value="LRR"/>
    <property type="match status" value="1"/>
</dbReference>
<proteinExistence type="inferred from homology"/>
<comment type="subcellular location">
    <subcellularLocation>
        <location evidence="1">Cytoplasm</location>
        <location evidence="1">Cytoskeleton</location>
        <location evidence="1">Cilium axoneme</location>
    </subcellularLocation>
</comment>
<dbReference type="SMART" id="SM00368">
    <property type="entry name" value="LRR_RI"/>
    <property type="match status" value="7"/>
</dbReference>
<feature type="compositionally biased region" description="Low complexity" evidence="8">
    <location>
        <begin position="831"/>
        <end position="844"/>
    </location>
</feature>
<evidence type="ECO:0000313" key="10">
    <source>
        <dbReference type="EMBL" id="WIA09257.1"/>
    </source>
</evidence>
<dbReference type="InterPro" id="IPR001611">
    <property type="entry name" value="Leu-rich_rpt"/>
</dbReference>
<accession>A0ABY8TLG6</accession>
<dbReference type="CDD" id="cd00051">
    <property type="entry name" value="EFh"/>
    <property type="match status" value="1"/>
</dbReference>
<keyword evidence="5" id="KW-0677">Repeat</keyword>
<feature type="coiled-coil region" evidence="7">
    <location>
        <begin position="954"/>
        <end position="1012"/>
    </location>
</feature>
<keyword evidence="11" id="KW-1185">Reference proteome</keyword>
<evidence type="ECO:0000313" key="11">
    <source>
        <dbReference type="Proteomes" id="UP001244341"/>
    </source>
</evidence>
<gene>
    <name evidence="10" type="ORF">OEZ85_008665</name>
</gene>
<evidence type="ECO:0000259" key="9">
    <source>
        <dbReference type="PROSITE" id="PS50222"/>
    </source>
</evidence>
<feature type="domain" description="EF-hand" evidence="9">
    <location>
        <begin position="492"/>
        <end position="527"/>
    </location>
</feature>
<feature type="compositionally biased region" description="Polar residues" evidence="8">
    <location>
        <begin position="397"/>
        <end position="406"/>
    </location>
</feature>
<evidence type="ECO:0000256" key="8">
    <source>
        <dbReference type="SAM" id="MobiDB-lite"/>
    </source>
</evidence>
<evidence type="ECO:0000256" key="5">
    <source>
        <dbReference type="ARBA" id="ARBA00022737"/>
    </source>
</evidence>
<keyword evidence="6" id="KW-0106">Calcium</keyword>
<feature type="domain" description="EF-hand" evidence="9">
    <location>
        <begin position="534"/>
        <end position="569"/>
    </location>
</feature>
<dbReference type="SUPFAM" id="SSF47473">
    <property type="entry name" value="EF-hand"/>
    <property type="match status" value="1"/>
</dbReference>
<evidence type="ECO:0000256" key="2">
    <source>
        <dbReference type="ARBA" id="ARBA00010994"/>
    </source>
</evidence>